<keyword evidence="4" id="KW-0732">Signal</keyword>
<dbReference type="Proteomes" id="UP000261905">
    <property type="component" value="Unassembled WGS sequence"/>
</dbReference>
<gene>
    <name evidence="5" type="ORF">DX130_20705</name>
</gene>
<dbReference type="PANTHER" id="PTHR43649">
    <property type="entry name" value="ARABINOSE-BINDING PROTEIN-RELATED"/>
    <property type="match status" value="1"/>
</dbReference>
<evidence type="ECO:0000256" key="4">
    <source>
        <dbReference type="ARBA" id="ARBA00022729"/>
    </source>
</evidence>
<evidence type="ECO:0000313" key="6">
    <source>
        <dbReference type="Proteomes" id="UP000261905"/>
    </source>
</evidence>
<reference evidence="5 6" key="1">
    <citation type="submission" date="2018-08" db="EMBL/GenBank/DDBJ databases">
        <title>Paenibacillus sp. M4BSY-1, whole genome shotgun sequence.</title>
        <authorList>
            <person name="Tuo L."/>
        </authorList>
    </citation>
    <scope>NUCLEOTIDE SEQUENCE [LARGE SCALE GENOMIC DNA]</scope>
    <source>
        <strain evidence="5 6">M4BSY-1</strain>
    </source>
</reference>
<comment type="caution">
    <text evidence="5">The sequence shown here is derived from an EMBL/GenBank/DDBJ whole genome shotgun (WGS) entry which is preliminary data.</text>
</comment>
<dbReference type="GO" id="GO:0030313">
    <property type="term" value="C:cell envelope"/>
    <property type="evidence" value="ECO:0007669"/>
    <property type="project" value="UniProtKB-SubCell"/>
</dbReference>
<dbReference type="AlphaFoldDB" id="A0A371P7B8"/>
<evidence type="ECO:0000256" key="1">
    <source>
        <dbReference type="ARBA" id="ARBA00004196"/>
    </source>
</evidence>
<dbReference type="InterPro" id="IPR006059">
    <property type="entry name" value="SBP"/>
</dbReference>
<evidence type="ECO:0000256" key="2">
    <source>
        <dbReference type="ARBA" id="ARBA00008520"/>
    </source>
</evidence>
<accession>A0A371P7B8</accession>
<proteinExistence type="inferred from homology"/>
<sequence length="492" mass="55861">MKNWFKKAASVVLVTTILAGCSLGGKEEISNTPQALKVMYYDEGSFFQEYGMLFSTLYPNIDISVVSTQSIYRNNTGENGEEVDYEKAKQDLIDKEKPDIVMIEMNEYEKMAQEGKFIDLESYIAKDKFDTAGLVPGMVDYMKQLGGGQLYGLPSGFNSQVLFYNKTLFDKFNIPYPTDSMTWSEVIQLARQFPTDGTKEDRIYGLKAGYSGSLSELAQMMANSEGLSYVNPATKTMTINSAGWKNAVQTAYDAIKSETLYFDEQNNMGWSGDYNDYLLRNPFTSNRVAMTIDGSYYIRQMKEAAEYYSKEEGKIVKDWDIVTIPVSPQMPDQSTSTGYNNIFAITKESTNADAAWKFIAYISSEEHARVKSKLTYNNGFSIHTKYIKDEEGHNYEAFYKLKPAKPTIDYNEMNKLPKQFGMMYSYMEEEFKAVQDGNKSVEEALAALHTKGEELLAQESMTDEELNKLWEERNADQVKQMQEAAGETVIVE</sequence>
<keyword evidence="3" id="KW-0813">Transport</keyword>
<dbReference type="PROSITE" id="PS51257">
    <property type="entry name" value="PROKAR_LIPOPROTEIN"/>
    <property type="match status" value="1"/>
</dbReference>
<dbReference type="Gene3D" id="3.40.190.10">
    <property type="entry name" value="Periplasmic binding protein-like II"/>
    <property type="match status" value="1"/>
</dbReference>
<dbReference type="RefSeq" id="WP_116048642.1">
    <property type="nucleotide sequence ID" value="NZ_QUBQ01000005.1"/>
</dbReference>
<dbReference type="OrthoDB" id="2675752at2"/>
<dbReference type="Pfam" id="PF01547">
    <property type="entry name" value="SBP_bac_1"/>
    <property type="match status" value="1"/>
</dbReference>
<dbReference type="SUPFAM" id="SSF53850">
    <property type="entry name" value="Periplasmic binding protein-like II"/>
    <property type="match status" value="1"/>
</dbReference>
<evidence type="ECO:0000256" key="3">
    <source>
        <dbReference type="ARBA" id="ARBA00022448"/>
    </source>
</evidence>
<dbReference type="EMBL" id="QUBQ01000005">
    <property type="protein sequence ID" value="REK71428.1"/>
    <property type="molecule type" value="Genomic_DNA"/>
</dbReference>
<name>A0A371P7B8_9BACL</name>
<comment type="subcellular location">
    <subcellularLocation>
        <location evidence="1">Cell envelope</location>
    </subcellularLocation>
</comment>
<organism evidence="5 6">
    <name type="scientific">Paenibacillus paeoniae</name>
    <dbReference type="NCBI Taxonomy" id="2292705"/>
    <lineage>
        <taxon>Bacteria</taxon>
        <taxon>Bacillati</taxon>
        <taxon>Bacillota</taxon>
        <taxon>Bacilli</taxon>
        <taxon>Bacillales</taxon>
        <taxon>Paenibacillaceae</taxon>
        <taxon>Paenibacillus</taxon>
    </lineage>
</organism>
<dbReference type="PANTHER" id="PTHR43649:SF31">
    <property type="entry name" value="SN-GLYCEROL-3-PHOSPHATE-BINDING PERIPLASMIC PROTEIN UGPB"/>
    <property type="match status" value="1"/>
</dbReference>
<protein>
    <submittedName>
        <fullName evidence="5">Extracellular solute-binding protein</fullName>
    </submittedName>
</protein>
<comment type="similarity">
    <text evidence="2">Belongs to the bacterial solute-binding protein 1 family.</text>
</comment>
<dbReference type="InterPro" id="IPR050490">
    <property type="entry name" value="Bact_solute-bd_prot1"/>
</dbReference>
<evidence type="ECO:0000313" key="5">
    <source>
        <dbReference type="EMBL" id="REK71428.1"/>
    </source>
</evidence>
<keyword evidence="6" id="KW-1185">Reference proteome</keyword>